<evidence type="ECO:0000259" key="5">
    <source>
        <dbReference type="SMART" id="SM00421"/>
    </source>
</evidence>
<dbReference type="InterPro" id="IPR013324">
    <property type="entry name" value="RNA_pol_sigma_r3/r4-like"/>
</dbReference>
<dbReference type="InterPro" id="IPR014284">
    <property type="entry name" value="RNA_pol_sigma-70_dom"/>
</dbReference>
<sequence length="188" mass="22169">MQSIPNIDEFNSIFNAYYTRFLRFALGYVKETEVAEDFVLEAFSAYWENYVNLRLDTKPQAYILTIVKNKCLNYLQHSQVRQRAEQQINDHNDWKLQLSISTLKSCDPEFLFSKEIQQIVDNTLKRLPEKTHQIFNLSRNKGLSYKEIAAELNVSVKTVEFHISRALEHLRLSLKDFITLLPFLAYLL</sequence>
<dbReference type="InterPro" id="IPR013249">
    <property type="entry name" value="RNA_pol_sigma70_r4_t2"/>
</dbReference>
<keyword evidence="2" id="KW-0805">Transcription regulation</keyword>
<dbReference type="InterPro" id="IPR036388">
    <property type="entry name" value="WH-like_DNA-bd_sf"/>
</dbReference>
<dbReference type="InterPro" id="IPR007627">
    <property type="entry name" value="RNA_pol_sigma70_r2"/>
</dbReference>
<organism evidence="6 7">
    <name type="scientific">Pedobacter cryotolerans</name>
    <dbReference type="NCBI Taxonomy" id="2571270"/>
    <lineage>
        <taxon>Bacteria</taxon>
        <taxon>Pseudomonadati</taxon>
        <taxon>Bacteroidota</taxon>
        <taxon>Sphingobacteriia</taxon>
        <taxon>Sphingobacteriales</taxon>
        <taxon>Sphingobacteriaceae</taxon>
        <taxon>Pedobacter</taxon>
    </lineage>
</organism>
<name>A0A4U1BXB7_9SPHI</name>
<dbReference type="PRINTS" id="PR00038">
    <property type="entry name" value="HTHLUXR"/>
</dbReference>
<dbReference type="PANTHER" id="PTHR43133">
    <property type="entry name" value="RNA POLYMERASE ECF-TYPE SIGMA FACTO"/>
    <property type="match status" value="1"/>
</dbReference>
<keyword evidence="4" id="KW-0804">Transcription</keyword>
<dbReference type="CDD" id="cd06171">
    <property type="entry name" value="Sigma70_r4"/>
    <property type="match status" value="1"/>
</dbReference>
<dbReference type="InterPro" id="IPR014327">
    <property type="entry name" value="RNA_pol_sigma70_bacteroid"/>
</dbReference>
<dbReference type="InterPro" id="IPR000792">
    <property type="entry name" value="Tscrpt_reg_LuxR_C"/>
</dbReference>
<evidence type="ECO:0000256" key="3">
    <source>
        <dbReference type="ARBA" id="ARBA00023082"/>
    </source>
</evidence>
<dbReference type="PANTHER" id="PTHR43133:SF46">
    <property type="entry name" value="RNA POLYMERASE SIGMA-70 FACTOR ECF SUBFAMILY"/>
    <property type="match status" value="1"/>
</dbReference>
<dbReference type="RefSeq" id="WP_136878236.1">
    <property type="nucleotide sequence ID" value="NZ_SWBO01000013.1"/>
</dbReference>
<dbReference type="Pfam" id="PF04542">
    <property type="entry name" value="Sigma70_r2"/>
    <property type="match status" value="1"/>
</dbReference>
<keyword evidence="3" id="KW-0731">Sigma factor</keyword>
<dbReference type="SUPFAM" id="SSF88659">
    <property type="entry name" value="Sigma3 and sigma4 domains of RNA polymerase sigma factors"/>
    <property type="match status" value="1"/>
</dbReference>
<evidence type="ECO:0000256" key="1">
    <source>
        <dbReference type="ARBA" id="ARBA00010641"/>
    </source>
</evidence>
<dbReference type="GO" id="GO:0016987">
    <property type="term" value="F:sigma factor activity"/>
    <property type="evidence" value="ECO:0007669"/>
    <property type="project" value="UniProtKB-KW"/>
</dbReference>
<dbReference type="AlphaFoldDB" id="A0A4U1BXB7"/>
<feature type="domain" description="HTH luxR-type" evidence="5">
    <location>
        <begin position="124"/>
        <end position="184"/>
    </location>
</feature>
<keyword evidence="7" id="KW-1185">Reference proteome</keyword>
<dbReference type="Gene3D" id="1.10.1740.10">
    <property type="match status" value="1"/>
</dbReference>
<dbReference type="SUPFAM" id="SSF88946">
    <property type="entry name" value="Sigma2 domain of RNA polymerase sigma factors"/>
    <property type="match status" value="1"/>
</dbReference>
<comment type="similarity">
    <text evidence="1">Belongs to the sigma-70 factor family. ECF subfamily.</text>
</comment>
<reference evidence="6 7" key="1">
    <citation type="submission" date="2019-04" db="EMBL/GenBank/DDBJ databases">
        <title>Pedobacter sp. AR-2-6 sp. nov., isolated from Arctic soil.</title>
        <authorList>
            <person name="Dahal R.H."/>
            <person name="Kim D.-U."/>
        </authorList>
    </citation>
    <scope>NUCLEOTIDE SEQUENCE [LARGE SCALE GENOMIC DNA]</scope>
    <source>
        <strain evidence="6 7">AR-2-6</strain>
    </source>
</reference>
<dbReference type="Gene3D" id="1.10.10.10">
    <property type="entry name" value="Winged helix-like DNA-binding domain superfamily/Winged helix DNA-binding domain"/>
    <property type="match status" value="1"/>
</dbReference>
<dbReference type="InterPro" id="IPR039425">
    <property type="entry name" value="RNA_pol_sigma-70-like"/>
</dbReference>
<evidence type="ECO:0000313" key="6">
    <source>
        <dbReference type="EMBL" id="TKB97202.1"/>
    </source>
</evidence>
<dbReference type="NCBIfam" id="TIGR02937">
    <property type="entry name" value="sigma70-ECF"/>
    <property type="match status" value="1"/>
</dbReference>
<accession>A0A4U1BXB7</accession>
<evidence type="ECO:0000256" key="4">
    <source>
        <dbReference type="ARBA" id="ARBA00023163"/>
    </source>
</evidence>
<evidence type="ECO:0000256" key="2">
    <source>
        <dbReference type="ARBA" id="ARBA00023015"/>
    </source>
</evidence>
<evidence type="ECO:0000313" key="7">
    <source>
        <dbReference type="Proteomes" id="UP000310477"/>
    </source>
</evidence>
<proteinExistence type="inferred from homology"/>
<dbReference type="NCBIfam" id="TIGR02985">
    <property type="entry name" value="Sig70_bacteroi1"/>
    <property type="match status" value="1"/>
</dbReference>
<dbReference type="OrthoDB" id="665113at2"/>
<comment type="caution">
    <text evidence="6">The sequence shown here is derived from an EMBL/GenBank/DDBJ whole genome shotgun (WGS) entry which is preliminary data.</text>
</comment>
<gene>
    <name evidence="6" type="ORF">FA045_16720</name>
</gene>
<dbReference type="Proteomes" id="UP000310477">
    <property type="component" value="Unassembled WGS sequence"/>
</dbReference>
<dbReference type="InterPro" id="IPR013325">
    <property type="entry name" value="RNA_pol_sigma_r2"/>
</dbReference>
<protein>
    <submittedName>
        <fullName evidence="6">RNA polymerase sigma-70 factor</fullName>
    </submittedName>
</protein>
<dbReference type="SMART" id="SM00421">
    <property type="entry name" value="HTH_LUXR"/>
    <property type="match status" value="1"/>
</dbReference>
<dbReference type="EMBL" id="SWBO01000013">
    <property type="protein sequence ID" value="TKB97202.1"/>
    <property type="molecule type" value="Genomic_DNA"/>
</dbReference>
<dbReference type="Pfam" id="PF08281">
    <property type="entry name" value="Sigma70_r4_2"/>
    <property type="match status" value="1"/>
</dbReference>
<dbReference type="GO" id="GO:0006352">
    <property type="term" value="P:DNA-templated transcription initiation"/>
    <property type="evidence" value="ECO:0007669"/>
    <property type="project" value="InterPro"/>
</dbReference>
<dbReference type="GO" id="GO:0003677">
    <property type="term" value="F:DNA binding"/>
    <property type="evidence" value="ECO:0007669"/>
    <property type="project" value="InterPro"/>
</dbReference>